<dbReference type="Pfam" id="PF00501">
    <property type="entry name" value="AMP-binding"/>
    <property type="match status" value="1"/>
</dbReference>
<feature type="domain" description="Carrier" evidence="4">
    <location>
        <begin position="540"/>
        <end position="615"/>
    </location>
</feature>
<dbReference type="NCBIfam" id="TIGR01733">
    <property type="entry name" value="AA-adenyl-dom"/>
    <property type="match status" value="1"/>
</dbReference>
<dbReference type="RefSeq" id="WP_168874590.1">
    <property type="nucleotide sequence ID" value="NZ_JABAIA010000004.1"/>
</dbReference>
<comment type="caution">
    <text evidence="5">The sequence shown here is derived from an EMBL/GenBank/DDBJ whole genome shotgun (WGS) entry which is preliminary data.</text>
</comment>
<evidence type="ECO:0000256" key="2">
    <source>
        <dbReference type="ARBA" id="ARBA00022450"/>
    </source>
</evidence>
<sequence>MDKKLLYTVIDNVALQYQEKVAITSPGGDFTYKELYDASEWLKNTLLQLGLKKGQVVAVYMNGSFDYISCILAVNKAGGIFMPLLPESPAKRLADICERVLPAFVITTDAHCGEAIRLVAGLSFFSKEEQLLCYSAAEQCIERIDVAGSRTVWKTTTPYPAPPVMTGDDSCYIIYTSGSTGEPKIIEGVHKGLAHFIHWQLNTFDVSSTDRVSLLAPVSFDVSFRDIFLPLAAGGTVCVPPAAVRAEPARLRLWFADMGISLVHIVPSVFRLLTKELEHRGAAPELSAIRYIFLAGEPLYYRDAINWKLVAGDNATLVNLYGPSETTLAKLYYKIDLTLPDLNDTGIVPLGKPITNTGVAIMQGNTLCNEGEIGEICIKTPFRTKGYWKNEALTSEKFVQNPLHNDHTDIIYRTGDLGKQQQGGEILFMGRKDGQLKIRGNRVELLEVEQVVATLSGVKQALVIPHYKEDHDILLICYYTGSEELLPEQRSVLNDYLPEYMLPVYWVYLDEFPLGINGKVDRTALPQPEALLYSTKAFVAPHTSLEKALAKIWSEILGLEKIGTQHNFFELGGHSLSATRVVSEVYRKLGIEFTLKEFWSHTTVASLAQLLASKYNTEWRPLPVAPKMEYYQLSPAQKSMWLASQMAGFEKAYVIGGVFVLAATVNRDVLNEAFKTVIARHESLRTIFPKINGEPVQKVLSPEESDFSIEYIDVGKSDAALNTIIDEYLDMPFSLETGPLIRAAMVEENEQHCILVLLMHHIISDAWSNKILLQELLVAYESIVNDTPPSLPSLPLQYKDFSHYEHSRQKELEKDRTYWLKQLQGIGNEAALPTDYDPKQVLTNISATTGFKLGKTLSVQARKYIQVQEVSLFMLFVSTLNILLFRYTGKNKISLGTPVAGRQHPDLERQIGLYLNYVVLRSEIQSGFSFNDYLLLVKNDILNAFEHQAYPYYQLATELAGGALKAGHPLYNVLIVMNNASLNADDKDIQDMKRILGFSGYRFEHKYSKLDISCFVNDEEEISFSIEYRTELYNPETIASFGDKWKQILELAIKQPELTVGDILYQVAEKEEQAFLMDSMDTIADEF</sequence>
<evidence type="ECO:0000313" key="6">
    <source>
        <dbReference type="Proteomes" id="UP000570474"/>
    </source>
</evidence>
<dbReference type="InterPro" id="IPR023213">
    <property type="entry name" value="CAT-like_dom_sf"/>
</dbReference>
<dbReference type="PROSITE" id="PS00012">
    <property type="entry name" value="PHOSPHOPANTETHEINE"/>
    <property type="match status" value="1"/>
</dbReference>
<keyword evidence="2" id="KW-0596">Phosphopantetheine</keyword>
<keyword evidence="6" id="KW-1185">Reference proteome</keyword>
<protein>
    <submittedName>
        <fullName evidence="5">Amino acid adenylation domain-containing protein</fullName>
    </submittedName>
</protein>
<dbReference type="SUPFAM" id="SSF56801">
    <property type="entry name" value="Acetyl-CoA synthetase-like"/>
    <property type="match status" value="1"/>
</dbReference>
<dbReference type="InterPro" id="IPR045851">
    <property type="entry name" value="AMP-bd_C_sf"/>
</dbReference>
<accession>A0A847RNS6</accession>
<evidence type="ECO:0000256" key="1">
    <source>
        <dbReference type="ARBA" id="ARBA00001957"/>
    </source>
</evidence>
<dbReference type="PROSITE" id="PS50075">
    <property type="entry name" value="CARRIER"/>
    <property type="match status" value="1"/>
</dbReference>
<dbReference type="GO" id="GO:0009239">
    <property type="term" value="P:enterobactin biosynthetic process"/>
    <property type="evidence" value="ECO:0007669"/>
    <property type="project" value="TreeGrafter"/>
</dbReference>
<dbReference type="Gene3D" id="3.30.559.10">
    <property type="entry name" value="Chloramphenicol acetyltransferase-like domain"/>
    <property type="match status" value="1"/>
</dbReference>
<dbReference type="GO" id="GO:0009366">
    <property type="term" value="C:enterobactin synthetase complex"/>
    <property type="evidence" value="ECO:0007669"/>
    <property type="project" value="TreeGrafter"/>
</dbReference>
<gene>
    <name evidence="5" type="ORF">HGH92_30280</name>
</gene>
<dbReference type="Pfam" id="PF00550">
    <property type="entry name" value="PP-binding"/>
    <property type="match status" value="1"/>
</dbReference>
<dbReference type="Proteomes" id="UP000570474">
    <property type="component" value="Unassembled WGS sequence"/>
</dbReference>
<dbReference type="SUPFAM" id="SSF47336">
    <property type="entry name" value="ACP-like"/>
    <property type="match status" value="1"/>
</dbReference>
<dbReference type="Gene3D" id="3.30.300.30">
    <property type="match status" value="1"/>
</dbReference>
<dbReference type="PROSITE" id="PS00455">
    <property type="entry name" value="AMP_BINDING"/>
    <property type="match status" value="1"/>
</dbReference>
<dbReference type="InterPro" id="IPR020845">
    <property type="entry name" value="AMP-binding_CS"/>
</dbReference>
<dbReference type="SMART" id="SM00823">
    <property type="entry name" value="PKS_PP"/>
    <property type="match status" value="1"/>
</dbReference>
<dbReference type="GO" id="GO:0043041">
    <property type="term" value="P:amino acid activation for nonribosomal peptide biosynthetic process"/>
    <property type="evidence" value="ECO:0007669"/>
    <property type="project" value="TreeGrafter"/>
</dbReference>
<dbReference type="PANTHER" id="PTHR45527:SF1">
    <property type="entry name" value="FATTY ACID SYNTHASE"/>
    <property type="match status" value="1"/>
</dbReference>
<dbReference type="InterPro" id="IPR010071">
    <property type="entry name" value="AA_adenyl_dom"/>
</dbReference>
<dbReference type="InterPro" id="IPR009081">
    <property type="entry name" value="PP-bd_ACP"/>
</dbReference>
<evidence type="ECO:0000259" key="4">
    <source>
        <dbReference type="PROSITE" id="PS50075"/>
    </source>
</evidence>
<proteinExistence type="predicted"/>
<evidence type="ECO:0000256" key="3">
    <source>
        <dbReference type="ARBA" id="ARBA00022553"/>
    </source>
</evidence>
<dbReference type="SUPFAM" id="SSF52777">
    <property type="entry name" value="CoA-dependent acyltransferases"/>
    <property type="match status" value="2"/>
</dbReference>
<dbReference type="InterPro" id="IPR006162">
    <property type="entry name" value="Ppantetheine_attach_site"/>
</dbReference>
<comment type="cofactor">
    <cofactor evidence="1">
        <name>pantetheine 4'-phosphate</name>
        <dbReference type="ChEBI" id="CHEBI:47942"/>
    </cofactor>
</comment>
<dbReference type="InterPro" id="IPR001242">
    <property type="entry name" value="Condensation_dom"/>
</dbReference>
<dbReference type="GO" id="GO:0005829">
    <property type="term" value="C:cytosol"/>
    <property type="evidence" value="ECO:0007669"/>
    <property type="project" value="TreeGrafter"/>
</dbReference>
<dbReference type="CDD" id="cd05930">
    <property type="entry name" value="A_NRPS"/>
    <property type="match status" value="1"/>
</dbReference>
<dbReference type="Gene3D" id="3.40.50.12780">
    <property type="entry name" value="N-terminal domain of ligase-like"/>
    <property type="match status" value="1"/>
</dbReference>
<dbReference type="InterPro" id="IPR042099">
    <property type="entry name" value="ANL_N_sf"/>
</dbReference>
<organism evidence="5 6">
    <name type="scientific">Chitinophaga varians</name>
    <dbReference type="NCBI Taxonomy" id="2202339"/>
    <lineage>
        <taxon>Bacteria</taxon>
        <taxon>Pseudomonadati</taxon>
        <taxon>Bacteroidota</taxon>
        <taxon>Chitinophagia</taxon>
        <taxon>Chitinophagales</taxon>
        <taxon>Chitinophagaceae</taxon>
        <taxon>Chitinophaga</taxon>
    </lineage>
</organism>
<dbReference type="InterPro" id="IPR020806">
    <property type="entry name" value="PKS_PP-bd"/>
</dbReference>
<dbReference type="GO" id="GO:0047527">
    <property type="term" value="F:2,3-dihydroxybenzoate-serine ligase activity"/>
    <property type="evidence" value="ECO:0007669"/>
    <property type="project" value="TreeGrafter"/>
</dbReference>
<keyword evidence="3" id="KW-0597">Phosphoprotein</keyword>
<reference evidence="5 6" key="1">
    <citation type="submission" date="2020-04" db="EMBL/GenBank/DDBJ databases">
        <authorList>
            <person name="Yin C."/>
        </authorList>
    </citation>
    <scope>NUCLEOTIDE SEQUENCE [LARGE SCALE GENOMIC DNA]</scope>
    <source>
        <strain evidence="5 6">Ae27</strain>
    </source>
</reference>
<evidence type="ECO:0000313" key="5">
    <source>
        <dbReference type="EMBL" id="NLR68629.1"/>
    </source>
</evidence>
<dbReference type="Gene3D" id="3.30.559.30">
    <property type="entry name" value="Nonribosomal peptide synthetase, condensation domain"/>
    <property type="match status" value="1"/>
</dbReference>
<dbReference type="AlphaFoldDB" id="A0A847RNS6"/>
<dbReference type="FunFam" id="1.10.1200.10:FF:000005">
    <property type="entry name" value="Nonribosomal peptide synthetase 1"/>
    <property type="match status" value="1"/>
</dbReference>
<dbReference type="GO" id="GO:0031177">
    <property type="term" value="F:phosphopantetheine binding"/>
    <property type="evidence" value="ECO:0007669"/>
    <property type="project" value="InterPro"/>
</dbReference>
<name>A0A847RNS6_9BACT</name>
<dbReference type="CDD" id="cd19531">
    <property type="entry name" value="LCL_NRPS-like"/>
    <property type="match status" value="1"/>
</dbReference>
<dbReference type="PANTHER" id="PTHR45527">
    <property type="entry name" value="NONRIBOSOMAL PEPTIDE SYNTHETASE"/>
    <property type="match status" value="1"/>
</dbReference>
<dbReference type="InterPro" id="IPR000873">
    <property type="entry name" value="AMP-dep_synth/lig_dom"/>
</dbReference>
<dbReference type="InterPro" id="IPR036736">
    <property type="entry name" value="ACP-like_sf"/>
</dbReference>
<dbReference type="Pfam" id="PF00668">
    <property type="entry name" value="Condensation"/>
    <property type="match status" value="1"/>
</dbReference>
<dbReference type="Gene3D" id="1.10.1200.10">
    <property type="entry name" value="ACP-like"/>
    <property type="match status" value="1"/>
</dbReference>
<dbReference type="EMBL" id="JABAIA010000004">
    <property type="protein sequence ID" value="NLR68629.1"/>
    <property type="molecule type" value="Genomic_DNA"/>
</dbReference>